<feature type="domain" description="Reverse transcriptase/retrotransposon-derived protein RNase H-like" evidence="1">
    <location>
        <begin position="103"/>
        <end position="186"/>
    </location>
</feature>
<gene>
    <name evidence="2" type="primary">pol</name>
    <name evidence="2" type="ORF">CR513_00034</name>
</gene>
<dbReference type="AlphaFoldDB" id="A0A371III5"/>
<evidence type="ECO:0000313" key="3">
    <source>
        <dbReference type="Proteomes" id="UP000257109"/>
    </source>
</evidence>
<organism evidence="2 3">
    <name type="scientific">Mucuna pruriens</name>
    <name type="common">Velvet bean</name>
    <name type="synonym">Dolichos pruriens</name>
    <dbReference type="NCBI Taxonomy" id="157652"/>
    <lineage>
        <taxon>Eukaryota</taxon>
        <taxon>Viridiplantae</taxon>
        <taxon>Streptophyta</taxon>
        <taxon>Embryophyta</taxon>
        <taxon>Tracheophyta</taxon>
        <taxon>Spermatophyta</taxon>
        <taxon>Magnoliopsida</taxon>
        <taxon>eudicotyledons</taxon>
        <taxon>Gunneridae</taxon>
        <taxon>Pentapetalae</taxon>
        <taxon>rosids</taxon>
        <taxon>fabids</taxon>
        <taxon>Fabales</taxon>
        <taxon>Fabaceae</taxon>
        <taxon>Papilionoideae</taxon>
        <taxon>50 kb inversion clade</taxon>
        <taxon>NPAAA clade</taxon>
        <taxon>indigoferoid/millettioid clade</taxon>
        <taxon>Phaseoleae</taxon>
        <taxon>Mucuna</taxon>
    </lineage>
</organism>
<evidence type="ECO:0000313" key="2">
    <source>
        <dbReference type="EMBL" id="RDY14826.1"/>
    </source>
</evidence>
<dbReference type="Gene3D" id="3.10.20.370">
    <property type="match status" value="1"/>
</dbReference>
<dbReference type="Proteomes" id="UP000257109">
    <property type="component" value="Unassembled WGS sequence"/>
</dbReference>
<dbReference type="EMBL" id="QJKJ01000007">
    <property type="protein sequence ID" value="RDY14826.1"/>
    <property type="molecule type" value="Genomic_DNA"/>
</dbReference>
<reference evidence="2" key="1">
    <citation type="submission" date="2018-05" db="EMBL/GenBank/DDBJ databases">
        <title>Draft genome of Mucuna pruriens seed.</title>
        <authorList>
            <person name="Nnadi N.E."/>
            <person name="Vos R."/>
            <person name="Hasami M.H."/>
            <person name="Devisetty U.K."/>
            <person name="Aguiy J.C."/>
        </authorList>
    </citation>
    <scope>NUCLEOTIDE SEQUENCE [LARGE SCALE GENOMIC DNA]</scope>
    <source>
        <strain evidence="2">JCA_2017</strain>
    </source>
</reference>
<dbReference type="InterPro" id="IPR043128">
    <property type="entry name" value="Rev_trsase/Diguanyl_cyclase"/>
</dbReference>
<protein>
    <submittedName>
        <fullName evidence="2">Retrovirus-related Pol polyprotein</fullName>
    </submittedName>
</protein>
<dbReference type="PANTHER" id="PTHR34072:SF57">
    <property type="entry name" value="RNA-DIRECTED DNA POLYMERASE"/>
    <property type="match status" value="1"/>
</dbReference>
<dbReference type="OrthoDB" id="10055717at2759"/>
<sequence>MQRPKYILEMHDQIFSDLLEECMEVFMNDFTVYAKSFYACLENLSRVLTRCIETNLVLNFEKCHFMVIEGIMLEHLVSSRGVVVDKPKVDIITSLPNPASVQDELKTKLTSTPILQAPNWEHPFELMCDASNSALEAILGQRVGVGKPPHVIAYASRTMDPAQMNYTTTEKELLGIVFALDKFVHICSIPKL</sequence>
<name>A0A371III5_MUCPR</name>
<dbReference type="STRING" id="157652.A0A371III5"/>
<dbReference type="PANTHER" id="PTHR34072">
    <property type="entry name" value="ENZYMATIC POLYPROTEIN-RELATED"/>
    <property type="match status" value="1"/>
</dbReference>
<dbReference type="InterPro" id="IPR041577">
    <property type="entry name" value="RT_RNaseH_2"/>
</dbReference>
<dbReference type="SUPFAM" id="SSF56672">
    <property type="entry name" value="DNA/RNA polymerases"/>
    <property type="match status" value="1"/>
</dbReference>
<accession>A0A371III5</accession>
<feature type="non-terminal residue" evidence="2">
    <location>
        <position position="1"/>
    </location>
</feature>
<dbReference type="Pfam" id="PF17919">
    <property type="entry name" value="RT_RNaseH_2"/>
    <property type="match status" value="1"/>
</dbReference>
<keyword evidence="3" id="KW-1185">Reference proteome</keyword>
<evidence type="ECO:0000259" key="1">
    <source>
        <dbReference type="Pfam" id="PF17919"/>
    </source>
</evidence>
<proteinExistence type="predicted"/>
<dbReference type="Gene3D" id="3.30.70.270">
    <property type="match status" value="1"/>
</dbReference>
<dbReference type="InterPro" id="IPR043502">
    <property type="entry name" value="DNA/RNA_pol_sf"/>
</dbReference>
<comment type="caution">
    <text evidence="2">The sequence shown here is derived from an EMBL/GenBank/DDBJ whole genome shotgun (WGS) entry which is preliminary data.</text>
</comment>